<gene>
    <name evidence="3" type="ORF">scyTo_0019660</name>
</gene>
<dbReference type="AlphaFoldDB" id="A0A401Q3Z4"/>
<dbReference type="InterPro" id="IPR034951">
    <property type="entry name" value="RGS_RGS3"/>
</dbReference>
<accession>A0A401Q3Z4</accession>
<keyword evidence="1" id="KW-0734">Signal transduction inhibitor</keyword>
<dbReference type="Pfam" id="PF00615">
    <property type="entry name" value="RGS"/>
    <property type="match status" value="1"/>
</dbReference>
<comment type="caution">
    <text evidence="3">The sequence shown here is derived from an EMBL/GenBank/DDBJ whole genome shotgun (WGS) entry which is preliminary data.</text>
</comment>
<dbReference type="InterPro" id="IPR016137">
    <property type="entry name" value="RGS"/>
</dbReference>
<dbReference type="Gene3D" id="1.10.167.10">
    <property type="entry name" value="Regulator of G-protein Signalling 4, domain 2"/>
    <property type="match status" value="1"/>
</dbReference>
<name>A0A401Q3Z4_SCYTO</name>
<dbReference type="PANTHER" id="PTHR10845:SF254">
    <property type="entry name" value="RGS DOMAIN-CONTAINING PROTEIN-RELATED"/>
    <property type="match status" value="1"/>
</dbReference>
<keyword evidence="4" id="KW-1185">Reference proteome</keyword>
<evidence type="ECO:0000313" key="4">
    <source>
        <dbReference type="Proteomes" id="UP000288216"/>
    </source>
</evidence>
<dbReference type="OMA" id="QTIMESD"/>
<sequence>MSITAGKLFKGIAASQERIQQAGLIFGIDAPLMAQPHLASSVESDLGLENAENGGRHRRKRRLGKRLGFLRRWNEPCGRNDMHSLRPTAEEAVQWGESLDKLLAHRYGLIAFKGFLRTEFSDENIEFWLACEDYRKTKSNSKLTSKAKKIFEEFIDTHAPREVNLDSHTREVTTNNILSPNRSTFDLAQKRIFGLMEKDSYPRFLRSEFFVDLSSRKQMNGLA</sequence>
<dbReference type="InterPro" id="IPR024066">
    <property type="entry name" value="RGS_subdom1/3"/>
</dbReference>
<proteinExistence type="predicted"/>
<reference evidence="3 4" key="1">
    <citation type="journal article" date="2018" name="Nat. Ecol. Evol.">
        <title>Shark genomes provide insights into elasmobranch evolution and the origin of vertebrates.</title>
        <authorList>
            <person name="Hara Y"/>
            <person name="Yamaguchi K"/>
            <person name="Onimaru K"/>
            <person name="Kadota M"/>
            <person name="Koyanagi M"/>
            <person name="Keeley SD"/>
            <person name="Tatsumi K"/>
            <person name="Tanaka K"/>
            <person name="Motone F"/>
            <person name="Kageyama Y"/>
            <person name="Nozu R"/>
            <person name="Adachi N"/>
            <person name="Nishimura O"/>
            <person name="Nakagawa R"/>
            <person name="Tanegashima C"/>
            <person name="Kiyatake I"/>
            <person name="Matsumoto R"/>
            <person name="Murakumo K"/>
            <person name="Nishida K"/>
            <person name="Terakita A"/>
            <person name="Kuratani S"/>
            <person name="Sato K"/>
            <person name="Hyodo S Kuraku.S."/>
        </authorList>
    </citation>
    <scope>NUCLEOTIDE SEQUENCE [LARGE SCALE GENOMIC DNA]</scope>
</reference>
<dbReference type="Gene3D" id="1.10.196.10">
    <property type="match status" value="1"/>
</dbReference>
<feature type="domain" description="RGS" evidence="2">
    <location>
        <begin position="98"/>
        <end position="214"/>
    </location>
</feature>
<dbReference type="CDD" id="cd08713">
    <property type="entry name" value="RGS_RGS3"/>
    <property type="match status" value="1"/>
</dbReference>
<evidence type="ECO:0000313" key="3">
    <source>
        <dbReference type="EMBL" id="GCB80096.1"/>
    </source>
</evidence>
<dbReference type="PANTHER" id="PTHR10845">
    <property type="entry name" value="REGULATOR OF G PROTEIN SIGNALING"/>
    <property type="match status" value="1"/>
</dbReference>
<dbReference type="OrthoDB" id="196547at2759"/>
<dbReference type="STRING" id="75743.A0A401Q3Z4"/>
<protein>
    <recommendedName>
        <fullName evidence="2">RGS domain-containing protein</fullName>
    </recommendedName>
</protein>
<dbReference type="SMART" id="SM00315">
    <property type="entry name" value="RGS"/>
    <property type="match status" value="1"/>
</dbReference>
<dbReference type="GO" id="GO:0009968">
    <property type="term" value="P:negative regulation of signal transduction"/>
    <property type="evidence" value="ECO:0007669"/>
    <property type="project" value="UniProtKB-KW"/>
</dbReference>
<dbReference type="PRINTS" id="PR01301">
    <property type="entry name" value="RGSPROTEIN"/>
</dbReference>
<dbReference type="FunFam" id="1.10.196.10:FF:000001">
    <property type="entry name" value="Regulator of G-protein signaling 8"/>
    <property type="match status" value="1"/>
</dbReference>
<dbReference type="InterPro" id="IPR044926">
    <property type="entry name" value="RGS_subdomain_2"/>
</dbReference>
<evidence type="ECO:0000256" key="1">
    <source>
        <dbReference type="ARBA" id="ARBA00022700"/>
    </source>
</evidence>
<dbReference type="EMBL" id="BFAA01014843">
    <property type="protein sequence ID" value="GCB80096.1"/>
    <property type="molecule type" value="Genomic_DNA"/>
</dbReference>
<dbReference type="Proteomes" id="UP000288216">
    <property type="component" value="Unassembled WGS sequence"/>
</dbReference>
<dbReference type="InterPro" id="IPR036305">
    <property type="entry name" value="RGS_sf"/>
</dbReference>
<dbReference type="FunFam" id="1.10.167.10:FF:000001">
    <property type="entry name" value="Putative regulator of g-protein signaling 12"/>
    <property type="match status" value="1"/>
</dbReference>
<organism evidence="3 4">
    <name type="scientific">Scyliorhinus torazame</name>
    <name type="common">Cloudy catshark</name>
    <name type="synonym">Catulus torazame</name>
    <dbReference type="NCBI Taxonomy" id="75743"/>
    <lineage>
        <taxon>Eukaryota</taxon>
        <taxon>Metazoa</taxon>
        <taxon>Chordata</taxon>
        <taxon>Craniata</taxon>
        <taxon>Vertebrata</taxon>
        <taxon>Chondrichthyes</taxon>
        <taxon>Elasmobranchii</taxon>
        <taxon>Galeomorphii</taxon>
        <taxon>Galeoidea</taxon>
        <taxon>Carcharhiniformes</taxon>
        <taxon>Scyliorhinidae</taxon>
        <taxon>Scyliorhinus</taxon>
    </lineage>
</organism>
<dbReference type="PROSITE" id="PS50132">
    <property type="entry name" value="RGS"/>
    <property type="match status" value="1"/>
</dbReference>
<evidence type="ECO:0000259" key="2">
    <source>
        <dbReference type="PROSITE" id="PS50132"/>
    </source>
</evidence>
<dbReference type="SUPFAM" id="SSF48097">
    <property type="entry name" value="Regulator of G-protein signaling, RGS"/>
    <property type="match status" value="1"/>
</dbReference>